<dbReference type="AlphaFoldDB" id="A0AAU7M6C9"/>
<feature type="transmembrane region" description="Helical" evidence="2">
    <location>
        <begin position="169"/>
        <end position="192"/>
    </location>
</feature>
<dbReference type="EMBL" id="CP159342">
    <property type="protein sequence ID" value="XCH73557.1"/>
    <property type="molecule type" value="Genomic_DNA"/>
</dbReference>
<organism evidence="3">
    <name type="scientific">Micromonospora sp. CCTCC AA 2012012</name>
    <dbReference type="NCBI Taxonomy" id="3111921"/>
    <lineage>
        <taxon>Bacteria</taxon>
        <taxon>Bacillati</taxon>
        <taxon>Actinomycetota</taxon>
        <taxon>Actinomycetes</taxon>
        <taxon>Micromonosporales</taxon>
        <taxon>Micromonosporaceae</taxon>
        <taxon>Micromonospora</taxon>
    </lineage>
</organism>
<evidence type="ECO:0000313" key="4">
    <source>
        <dbReference type="EMBL" id="XCH73557.1"/>
    </source>
</evidence>
<keyword evidence="2" id="KW-1133">Transmembrane helix</keyword>
<evidence type="ECO:0000256" key="2">
    <source>
        <dbReference type="SAM" id="Phobius"/>
    </source>
</evidence>
<sequence>MSGSGTAVPVPRPGRPVTEADPVGAAWADYVAAARQLDGVRRAAATAAGEQARSVQAAREELTEVRARLAPQSSRLRELGVAPISLLPTPPELTEAARSMSAGPTAVLTSLQAARRWADAADDTLAARGLPRIARWPSQPRNLLVYGPLALVVPLLQLVLFLVTGTGPVTVLALVIGLPMPAVAFMTGWLAVGRLFRPRPTDRVDRTPRFGALVCLVPAVVTAAGIVLAMLAG</sequence>
<gene>
    <name evidence="4" type="ORF">ABUL08_25280</name>
    <name evidence="3" type="ORF">VK199_25200</name>
</gene>
<feature type="transmembrane region" description="Helical" evidence="2">
    <location>
        <begin position="143"/>
        <end position="163"/>
    </location>
</feature>
<protein>
    <submittedName>
        <fullName evidence="3">Uncharacterized protein</fullName>
    </submittedName>
</protein>
<accession>A0AAU7M6C9</accession>
<reference evidence="4" key="2">
    <citation type="submission" date="2024-06" db="EMBL/GenBank/DDBJ databases">
        <title>Micromonospora mangrovi CCTCC AA 2012012 genome sequences.</title>
        <authorList>
            <person name="Gao J."/>
        </authorList>
    </citation>
    <scope>NUCLEOTIDE SEQUENCE</scope>
    <source>
        <strain evidence="4">CCTCC AA 2012012</strain>
    </source>
</reference>
<proteinExistence type="predicted"/>
<dbReference type="EMBL" id="CP157762">
    <property type="protein sequence ID" value="XBP92860.1"/>
    <property type="molecule type" value="Genomic_DNA"/>
</dbReference>
<name>A0AAU7M6C9_9ACTN</name>
<keyword evidence="2" id="KW-0472">Membrane</keyword>
<feature type="region of interest" description="Disordered" evidence="1">
    <location>
        <begin position="1"/>
        <end position="20"/>
    </location>
</feature>
<evidence type="ECO:0000256" key="1">
    <source>
        <dbReference type="SAM" id="MobiDB-lite"/>
    </source>
</evidence>
<evidence type="ECO:0000313" key="3">
    <source>
        <dbReference type="EMBL" id="XBP92860.1"/>
    </source>
</evidence>
<keyword evidence="2" id="KW-0812">Transmembrane</keyword>
<dbReference type="RefSeq" id="WP_350932473.1">
    <property type="nucleotide sequence ID" value="NZ_CP157762.1"/>
</dbReference>
<reference evidence="3" key="1">
    <citation type="submission" date="2024-01" db="EMBL/GenBank/DDBJ databases">
        <title>The genome sequence of Micromonospora mangrovi CCTCC AA 2012012.</title>
        <authorList>
            <person name="Gao J."/>
        </authorList>
    </citation>
    <scope>NUCLEOTIDE SEQUENCE</scope>
    <source>
        <strain evidence="3">CCTCC AA 2012012</strain>
    </source>
</reference>
<feature type="transmembrane region" description="Helical" evidence="2">
    <location>
        <begin position="213"/>
        <end position="232"/>
    </location>
</feature>